<gene>
    <name evidence="3" type="ORF">C7445_11257</name>
</gene>
<dbReference type="EMBL" id="SORF01000012">
    <property type="protein sequence ID" value="TDY43073.1"/>
    <property type="molecule type" value="Genomic_DNA"/>
</dbReference>
<dbReference type="InterPro" id="IPR051450">
    <property type="entry name" value="Gfo/Idh/MocA_Oxidoreductases"/>
</dbReference>
<name>A0A4R8LKY3_9BACL</name>
<dbReference type="InterPro" id="IPR055170">
    <property type="entry name" value="GFO_IDH_MocA-like_dom"/>
</dbReference>
<dbReference type="SUPFAM" id="SSF55347">
    <property type="entry name" value="Glyceraldehyde-3-phosphate dehydrogenase-like, C-terminal domain"/>
    <property type="match status" value="1"/>
</dbReference>
<dbReference type="Pfam" id="PF01408">
    <property type="entry name" value="GFO_IDH_MocA"/>
    <property type="match status" value="1"/>
</dbReference>
<sequence>MVSVRVLLVGAGGMGRAHLRNLLALRDAVIVGIVDPSSEAIAATRQLSQELQSTPGFATLESALETIEADAAVIVTPHAQHFQQGQLCLQRGLHVLMEKPFVSGSSNARALIELAQQVGRHLAVSYQRRLQGPYVYLKDLIESGELGEIRYATAYQAQSWLESQRGTWRQNRELSCGGQLNDSGSHLVDVMLWLIGSKPKAVFGHIDNRGTEVDIDSALTIRFEHDVICTLNVVGSASIGWWEDVAIHGTNGTALYRNGELWVARGLHSELRPVTVEELPATTNPDENFVDLVLGRIDTPAAAAESGYQVARLTEAAWESNAKRQWIAF</sequence>
<dbReference type="InterPro" id="IPR000683">
    <property type="entry name" value="Gfo/Idh/MocA-like_OxRdtase_N"/>
</dbReference>
<comment type="caution">
    <text evidence="3">The sequence shown here is derived from an EMBL/GenBank/DDBJ whole genome shotgun (WGS) entry which is preliminary data.</text>
</comment>
<protein>
    <submittedName>
        <fullName evidence="3">Putative dehydrogenase</fullName>
    </submittedName>
</protein>
<dbReference type="Pfam" id="PF22725">
    <property type="entry name" value="GFO_IDH_MocA_C3"/>
    <property type="match status" value="1"/>
</dbReference>
<evidence type="ECO:0000313" key="4">
    <source>
        <dbReference type="Proteomes" id="UP000294581"/>
    </source>
</evidence>
<dbReference type="GO" id="GO:0000166">
    <property type="term" value="F:nucleotide binding"/>
    <property type="evidence" value="ECO:0007669"/>
    <property type="project" value="InterPro"/>
</dbReference>
<reference evidence="3 4" key="1">
    <citation type="submission" date="2019-03" db="EMBL/GenBank/DDBJ databases">
        <title>Genomic Encyclopedia of Type Strains, Phase IV (KMG-IV): sequencing the most valuable type-strain genomes for metagenomic binning, comparative biology and taxonomic classification.</title>
        <authorList>
            <person name="Goeker M."/>
        </authorList>
    </citation>
    <scope>NUCLEOTIDE SEQUENCE [LARGE SCALE GENOMIC DNA]</scope>
    <source>
        <strain evidence="3 4">DSM 17974</strain>
    </source>
</reference>
<feature type="domain" description="GFO/IDH/MocA-like oxidoreductase" evidence="2">
    <location>
        <begin position="135"/>
        <end position="254"/>
    </location>
</feature>
<dbReference type="InterPro" id="IPR036291">
    <property type="entry name" value="NAD(P)-bd_dom_sf"/>
</dbReference>
<organism evidence="3 4">
    <name type="scientific">Alicyclobacillus sacchari</name>
    <dbReference type="NCBI Taxonomy" id="392010"/>
    <lineage>
        <taxon>Bacteria</taxon>
        <taxon>Bacillati</taxon>
        <taxon>Bacillota</taxon>
        <taxon>Bacilli</taxon>
        <taxon>Bacillales</taxon>
        <taxon>Alicyclobacillaceae</taxon>
        <taxon>Alicyclobacillus</taxon>
    </lineage>
</organism>
<dbReference type="Gene3D" id="3.30.360.10">
    <property type="entry name" value="Dihydrodipicolinate Reductase, domain 2"/>
    <property type="match status" value="1"/>
</dbReference>
<accession>A0A4R8LKY3</accession>
<dbReference type="SUPFAM" id="SSF51735">
    <property type="entry name" value="NAD(P)-binding Rossmann-fold domains"/>
    <property type="match status" value="1"/>
</dbReference>
<proteinExistence type="predicted"/>
<evidence type="ECO:0000313" key="3">
    <source>
        <dbReference type="EMBL" id="TDY43073.1"/>
    </source>
</evidence>
<evidence type="ECO:0000259" key="2">
    <source>
        <dbReference type="Pfam" id="PF22725"/>
    </source>
</evidence>
<dbReference type="AlphaFoldDB" id="A0A4R8LKY3"/>
<dbReference type="PANTHER" id="PTHR43377:SF1">
    <property type="entry name" value="BILIVERDIN REDUCTASE A"/>
    <property type="match status" value="1"/>
</dbReference>
<feature type="domain" description="Gfo/Idh/MocA-like oxidoreductase N-terminal" evidence="1">
    <location>
        <begin position="4"/>
        <end position="125"/>
    </location>
</feature>
<evidence type="ECO:0000259" key="1">
    <source>
        <dbReference type="Pfam" id="PF01408"/>
    </source>
</evidence>
<keyword evidence="4" id="KW-1185">Reference proteome</keyword>
<dbReference type="PANTHER" id="PTHR43377">
    <property type="entry name" value="BILIVERDIN REDUCTASE A"/>
    <property type="match status" value="1"/>
</dbReference>
<dbReference type="Proteomes" id="UP000294581">
    <property type="component" value="Unassembled WGS sequence"/>
</dbReference>
<dbReference type="RefSeq" id="WP_243835161.1">
    <property type="nucleotide sequence ID" value="NZ_SORF01000012.1"/>
</dbReference>
<dbReference type="Gene3D" id="3.40.50.720">
    <property type="entry name" value="NAD(P)-binding Rossmann-like Domain"/>
    <property type="match status" value="1"/>
</dbReference>